<keyword evidence="7" id="KW-1185">Reference proteome</keyword>
<evidence type="ECO:0000256" key="1">
    <source>
        <dbReference type="ARBA" id="ARBA00004141"/>
    </source>
</evidence>
<dbReference type="Proteomes" id="UP000468687">
    <property type="component" value="Unassembled WGS sequence"/>
</dbReference>
<dbReference type="PANTHER" id="PTHR30266">
    <property type="entry name" value="MECHANOSENSITIVE CHANNEL MSCL"/>
    <property type="match status" value="1"/>
</dbReference>
<proteinExistence type="predicted"/>
<organism evidence="6 7">
    <name type="scientific">Nocardioides zeae</name>
    <dbReference type="NCBI Taxonomy" id="1457234"/>
    <lineage>
        <taxon>Bacteria</taxon>
        <taxon>Bacillati</taxon>
        <taxon>Actinomycetota</taxon>
        <taxon>Actinomycetes</taxon>
        <taxon>Propionibacteriales</taxon>
        <taxon>Nocardioidaceae</taxon>
        <taxon>Nocardioides</taxon>
    </lineage>
</organism>
<comment type="caution">
    <text evidence="6">The sequence shown here is derived from an EMBL/GenBank/DDBJ whole genome shotgun (WGS) entry which is preliminary data.</text>
</comment>
<evidence type="ECO:0000256" key="2">
    <source>
        <dbReference type="ARBA" id="ARBA00022692"/>
    </source>
</evidence>
<evidence type="ECO:0000313" key="6">
    <source>
        <dbReference type="EMBL" id="NEN79966.1"/>
    </source>
</evidence>
<dbReference type="RefSeq" id="WP_163773514.1">
    <property type="nucleotide sequence ID" value="NZ_JAAGXA010000013.1"/>
</dbReference>
<dbReference type="GO" id="GO:0008381">
    <property type="term" value="F:mechanosensitive monoatomic ion channel activity"/>
    <property type="evidence" value="ECO:0007669"/>
    <property type="project" value="TreeGrafter"/>
</dbReference>
<sequence>MTGFKNFLLRGNLIELAVAFIMGGAFATVVTATVALIMDLVGKVGGQPDFSTYSPGGVSVGAWLTALIAFVILAAVVYFAIVMPYTKAKERFFPDPTDEPGTPEDIALLTEIRDLLAGQAQTGQHKQL</sequence>
<dbReference type="InterPro" id="IPR036019">
    <property type="entry name" value="MscL_channel"/>
</dbReference>
<dbReference type="EMBL" id="JAAGXA010000013">
    <property type="protein sequence ID" value="NEN79966.1"/>
    <property type="molecule type" value="Genomic_DNA"/>
</dbReference>
<dbReference type="AlphaFoldDB" id="A0A6P0HMY1"/>
<dbReference type="SUPFAM" id="SSF81330">
    <property type="entry name" value="Gated mechanosensitive channel"/>
    <property type="match status" value="1"/>
</dbReference>
<keyword evidence="4 5" id="KW-0472">Membrane</keyword>
<feature type="transmembrane region" description="Helical" evidence="5">
    <location>
        <begin position="58"/>
        <end position="81"/>
    </location>
</feature>
<dbReference type="GO" id="GO:0016020">
    <property type="term" value="C:membrane"/>
    <property type="evidence" value="ECO:0007669"/>
    <property type="project" value="UniProtKB-SubCell"/>
</dbReference>
<comment type="subcellular location">
    <subcellularLocation>
        <location evidence="1">Membrane</location>
        <topology evidence="1">Multi-pass membrane protein</topology>
    </subcellularLocation>
</comment>
<dbReference type="PANTHER" id="PTHR30266:SF2">
    <property type="entry name" value="LARGE-CONDUCTANCE MECHANOSENSITIVE CHANNEL"/>
    <property type="match status" value="1"/>
</dbReference>
<feature type="transmembrane region" description="Helical" evidence="5">
    <location>
        <begin position="12"/>
        <end position="38"/>
    </location>
</feature>
<accession>A0A6P0HMY1</accession>
<keyword evidence="2 5" id="KW-0812">Transmembrane</keyword>
<evidence type="ECO:0000256" key="4">
    <source>
        <dbReference type="ARBA" id="ARBA00023136"/>
    </source>
</evidence>
<evidence type="ECO:0000313" key="7">
    <source>
        <dbReference type="Proteomes" id="UP000468687"/>
    </source>
</evidence>
<name>A0A6P0HMY1_9ACTN</name>
<evidence type="ECO:0000256" key="3">
    <source>
        <dbReference type="ARBA" id="ARBA00022989"/>
    </source>
</evidence>
<gene>
    <name evidence="6" type="ORF">G3T38_17005</name>
</gene>
<dbReference type="InterPro" id="IPR037673">
    <property type="entry name" value="MSC/AndL"/>
</dbReference>
<protein>
    <submittedName>
        <fullName evidence="6">MscL family protein</fullName>
    </submittedName>
</protein>
<evidence type="ECO:0000256" key="5">
    <source>
        <dbReference type="SAM" id="Phobius"/>
    </source>
</evidence>
<keyword evidence="3 5" id="KW-1133">Transmembrane helix</keyword>
<dbReference type="Gene3D" id="1.10.1200.120">
    <property type="entry name" value="Large-conductance mechanosensitive channel, MscL, domain 1"/>
    <property type="match status" value="1"/>
</dbReference>
<reference evidence="6 7" key="1">
    <citation type="journal article" date="2014" name="Int. J. Syst. Evol. Microbiol.">
        <title>Nocardioides zeae sp. nov., isolated from the stem of Zea mays.</title>
        <authorList>
            <person name="Glaeser S.P."/>
            <person name="McInroy J.A."/>
            <person name="Busse H.J."/>
            <person name="Kampfer P."/>
        </authorList>
    </citation>
    <scope>NUCLEOTIDE SEQUENCE [LARGE SCALE GENOMIC DNA]</scope>
    <source>
        <strain evidence="6 7">JCM 30728</strain>
    </source>
</reference>
<dbReference type="Pfam" id="PF01741">
    <property type="entry name" value="MscL"/>
    <property type="match status" value="1"/>
</dbReference>